<dbReference type="Pfam" id="PF07944">
    <property type="entry name" value="Beta-AFase-like_GH127_cat"/>
    <property type="match status" value="1"/>
</dbReference>
<dbReference type="HOGENOM" id="CLU_008033_2_0_0"/>
<dbReference type="SUPFAM" id="SSF48208">
    <property type="entry name" value="Six-hairpin glycosidases"/>
    <property type="match status" value="1"/>
</dbReference>
<sequence length="644" mass="70612">MPAPDSLSRRDAIALLGLGALGARMLPRILTRASWAAPASAGVTPFALTDVRLLDGPFRDAQERDARYLLALDADRMLHNFRVNAGLPPKAPVYGGWESEEPWVGIRCHGHTLGHYLGAVAMMYASTGDRRFAERATYIVSELRACQQARGDGLVCAFPDGAKPLEDAVAGRRFAGVPWYTMHKIFAGLRDAHVHAATPDALPALVALAEWTWNATRDMSDDAMQRMLDTEHGGMTEVLADVSALAHEPKYLALARRFAHHKVLDPLAEGRDVLDGLHSNTQIPKFVGYQRVRELSGDAAYGAAARHFWETVTQRRSYATGGNGDGEHFFPVTEFARRLGSAKTMETCCTHNMLRLTRALFTAAPSSAVTDYYERALYNGILASQDPDSGMMTYFQATRPGYVRLYHTPEESFWCCTGTGMENHAKYGDSIYFRGDDALYVNLFVPSTVAWRARGVTVTQTTRFPETDATRLAVAAVRPARWTLMLRRPAWCAGMTVAVNGRRVRASPDAAGYLAVARTWREGDVVDVRLPMTLRAEPLPNAPDLVAFAYGPIVLAGALGTAGVTPSAQIIKNERESGNMLNAAVEIPALAGTAADVVRATRRVSDAPLAFETAGVGRPRDVRLVPYHRVAHERYNLYWKVQPT</sequence>
<dbReference type="InParanoid" id="W0RR47"/>
<dbReference type="eggNOG" id="COG3533">
    <property type="taxonomic scope" value="Bacteria"/>
</dbReference>
<dbReference type="PANTHER" id="PTHR31151:SF0">
    <property type="entry name" value="PROLINE-TRNA LIGASE (DUF1680)"/>
    <property type="match status" value="1"/>
</dbReference>
<evidence type="ECO:0000259" key="1">
    <source>
        <dbReference type="Pfam" id="PF07944"/>
    </source>
</evidence>
<name>W0RR47_9BACT</name>
<evidence type="ECO:0000313" key="3">
    <source>
        <dbReference type="EMBL" id="AHG92053.1"/>
    </source>
</evidence>
<dbReference type="InterPro" id="IPR006311">
    <property type="entry name" value="TAT_signal"/>
</dbReference>
<organism evidence="3 4">
    <name type="scientific">Gemmatirosa kalamazoonensis</name>
    <dbReference type="NCBI Taxonomy" id="861299"/>
    <lineage>
        <taxon>Bacteria</taxon>
        <taxon>Pseudomonadati</taxon>
        <taxon>Gemmatimonadota</taxon>
        <taxon>Gemmatimonadia</taxon>
        <taxon>Gemmatimonadales</taxon>
        <taxon>Gemmatimonadaceae</taxon>
        <taxon>Gemmatirosa</taxon>
    </lineage>
</organism>
<dbReference type="PROSITE" id="PS51318">
    <property type="entry name" value="TAT"/>
    <property type="match status" value="1"/>
</dbReference>
<feature type="domain" description="Non-reducing end beta-L-arabinofuranosidase-like GH127 catalytic" evidence="1">
    <location>
        <begin position="50"/>
        <end position="429"/>
    </location>
</feature>
<keyword evidence="4" id="KW-1185">Reference proteome</keyword>
<dbReference type="Proteomes" id="UP000019151">
    <property type="component" value="Chromosome"/>
</dbReference>
<evidence type="ECO:0000259" key="2">
    <source>
        <dbReference type="Pfam" id="PF20736"/>
    </source>
</evidence>
<dbReference type="Pfam" id="PF20736">
    <property type="entry name" value="Glyco_hydro127M"/>
    <property type="match status" value="1"/>
</dbReference>
<gene>
    <name evidence="3" type="ORF">J421_4516</name>
</gene>
<reference evidence="3 4" key="1">
    <citation type="journal article" date="2014" name="Genome Announc.">
        <title>Genome Sequence and Methylome of Soil Bacterium Gemmatirosa kalamazoonensis KBS708T, a Member of the Rarely Cultivated Gemmatimonadetes Phylum.</title>
        <authorList>
            <person name="Debruyn J.M."/>
            <person name="Radosevich M."/>
            <person name="Wommack K.E."/>
            <person name="Polson S.W."/>
            <person name="Hauser L.J."/>
            <person name="Fawaz M.N."/>
            <person name="Korlach J."/>
            <person name="Tsai Y.C."/>
        </authorList>
    </citation>
    <scope>NUCLEOTIDE SEQUENCE [LARGE SCALE GENOMIC DNA]</scope>
    <source>
        <strain evidence="3 4">KBS708</strain>
    </source>
</reference>
<dbReference type="InterPro" id="IPR049046">
    <property type="entry name" value="Beta-AFase-like_GH127_middle"/>
</dbReference>
<dbReference type="PANTHER" id="PTHR31151">
    <property type="entry name" value="PROLINE-TRNA LIGASE (DUF1680)"/>
    <property type="match status" value="1"/>
</dbReference>
<dbReference type="OrthoDB" id="9757939at2"/>
<dbReference type="RefSeq" id="WP_025413483.1">
    <property type="nucleotide sequence ID" value="NZ_CP007128.1"/>
</dbReference>
<protein>
    <recommendedName>
        <fullName evidence="5">Glycosyl hydrolase</fullName>
    </recommendedName>
</protein>
<dbReference type="EMBL" id="CP007128">
    <property type="protein sequence ID" value="AHG92053.1"/>
    <property type="molecule type" value="Genomic_DNA"/>
</dbReference>
<dbReference type="InterPro" id="IPR012878">
    <property type="entry name" value="Beta-AFase-like_GH127_cat"/>
</dbReference>
<dbReference type="PATRIC" id="fig|861299.3.peg.4572"/>
<dbReference type="STRING" id="861299.J421_4516"/>
<feature type="domain" description="Non-reducing end beta-L-arabinofuranosidase-like GH127 middle" evidence="2">
    <location>
        <begin position="439"/>
        <end position="532"/>
    </location>
</feature>
<accession>W0RR47</accession>
<dbReference type="AlphaFoldDB" id="W0RR47"/>
<dbReference type="GO" id="GO:0005975">
    <property type="term" value="P:carbohydrate metabolic process"/>
    <property type="evidence" value="ECO:0007669"/>
    <property type="project" value="InterPro"/>
</dbReference>
<dbReference type="InterPro" id="IPR008928">
    <property type="entry name" value="6-hairpin_glycosidase_sf"/>
</dbReference>
<proteinExistence type="predicted"/>
<evidence type="ECO:0000313" key="4">
    <source>
        <dbReference type="Proteomes" id="UP000019151"/>
    </source>
</evidence>
<evidence type="ECO:0008006" key="5">
    <source>
        <dbReference type="Google" id="ProtNLM"/>
    </source>
</evidence>
<dbReference type="KEGG" id="gba:J421_4516"/>